<keyword evidence="15 18" id="KW-0472">Membrane</keyword>
<keyword evidence="17" id="KW-0968">Cytoplasmic vesicle</keyword>
<dbReference type="PANTHER" id="PTHR15071:SF0">
    <property type="entry name" value="MANNOSE 6-PHOSPHATE RECEPTOR-LIKE PROTEIN 1"/>
    <property type="match status" value="1"/>
</dbReference>
<evidence type="ECO:0000256" key="16">
    <source>
        <dbReference type="ARBA" id="ARBA00023157"/>
    </source>
</evidence>
<evidence type="ECO:0000256" key="5">
    <source>
        <dbReference type="ARBA" id="ARBA00005363"/>
    </source>
</evidence>
<feature type="signal peptide" evidence="19">
    <location>
        <begin position="1"/>
        <end position="30"/>
    </location>
</feature>
<keyword evidence="11 18" id="KW-1133">Transmembrane helix</keyword>
<protein>
    <recommendedName>
        <fullName evidence="6">Autophagy-related protein 27</fullName>
    </recommendedName>
</protein>
<dbReference type="AlphaFoldDB" id="A0ABD3W1Y3"/>
<dbReference type="Proteomes" id="UP001634394">
    <property type="component" value="Unassembled WGS sequence"/>
</dbReference>
<evidence type="ECO:0000256" key="4">
    <source>
        <dbReference type="ARBA" id="ARBA00004472"/>
    </source>
</evidence>
<keyword evidence="16" id="KW-1015">Disulfide bond</keyword>
<evidence type="ECO:0000256" key="17">
    <source>
        <dbReference type="ARBA" id="ARBA00023329"/>
    </source>
</evidence>
<evidence type="ECO:0000256" key="13">
    <source>
        <dbReference type="ARBA" id="ARBA00023034"/>
    </source>
</evidence>
<dbReference type="GO" id="GO:0015031">
    <property type="term" value="P:protein transport"/>
    <property type="evidence" value="ECO:0007669"/>
    <property type="project" value="UniProtKB-KW"/>
</dbReference>
<gene>
    <name evidence="21" type="ORF">ACJMK2_044126</name>
</gene>
<proteinExistence type="inferred from homology"/>
<dbReference type="InterPro" id="IPR009011">
    <property type="entry name" value="Man6P_isomerase_rcpt-bd_dom_sf"/>
</dbReference>
<comment type="similarity">
    <text evidence="5">Belongs to the ATG27 family.</text>
</comment>
<keyword evidence="7" id="KW-0813">Transport</keyword>
<keyword evidence="8 18" id="KW-0812">Transmembrane</keyword>
<dbReference type="InterPro" id="IPR044865">
    <property type="entry name" value="MRH_dom"/>
</dbReference>
<evidence type="ECO:0000313" key="21">
    <source>
        <dbReference type="EMBL" id="KAL3866873.1"/>
    </source>
</evidence>
<keyword evidence="12" id="KW-0072">Autophagy</keyword>
<evidence type="ECO:0000259" key="20">
    <source>
        <dbReference type="PROSITE" id="PS51914"/>
    </source>
</evidence>
<dbReference type="GO" id="GO:0006914">
    <property type="term" value="P:autophagy"/>
    <property type="evidence" value="ECO:0007669"/>
    <property type="project" value="UniProtKB-KW"/>
</dbReference>
<sequence length="284" mass="31249">MANLAGCQRSSTVWLGIGSCFLLLIVGSYCAETCGKTVYDINNLRTTSNWTFNWTPTEGAGCLGNLSEAKYCTFFISFCHPLKCTGNDSNACLVNSNGSTPTAEYMLAGYNNSQDPFKDRNGGDGFYVEFPKGGKYNTSKGSECDLMLNLTFTCNVSYQWTPPHDSGQAVIDNGAIKSLLYDTERCKYAIEFLYAGACSQVVPLPSETINQLSTGSILLIIFFVALSLYFAIGMIINCVQGRRGKELVPHNEFWLNLPEYITEGFVFTFSCGRAQYVGKSYESI</sequence>
<reference evidence="21 22" key="1">
    <citation type="submission" date="2024-11" db="EMBL/GenBank/DDBJ databases">
        <title>Chromosome-level genome assembly of the freshwater bivalve Anodonta woodiana.</title>
        <authorList>
            <person name="Chen X."/>
        </authorList>
    </citation>
    <scope>NUCLEOTIDE SEQUENCE [LARGE SCALE GENOMIC DNA]</scope>
    <source>
        <strain evidence="21">MN2024</strain>
        <tissue evidence="21">Gills</tissue>
    </source>
</reference>
<evidence type="ECO:0000256" key="11">
    <source>
        <dbReference type="ARBA" id="ARBA00022989"/>
    </source>
</evidence>
<evidence type="ECO:0000256" key="2">
    <source>
        <dbReference type="ARBA" id="ARBA00004358"/>
    </source>
</evidence>
<evidence type="ECO:0000313" key="22">
    <source>
        <dbReference type="Proteomes" id="UP001634394"/>
    </source>
</evidence>
<dbReference type="Gene3D" id="2.70.130.10">
    <property type="entry name" value="Mannose-6-phosphate receptor binding domain"/>
    <property type="match status" value="1"/>
</dbReference>
<dbReference type="GO" id="GO:0031966">
    <property type="term" value="C:mitochondrial membrane"/>
    <property type="evidence" value="ECO:0007669"/>
    <property type="project" value="UniProtKB-SubCell"/>
</dbReference>
<dbReference type="PROSITE" id="PS51914">
    <property type="entry name" value="MRH"/>
    <property type="match status" value="1"/>
</dbReference>
<name>A0ABD3W1Y3_SINWO</name>
<evidence type="ECO:0000256" key="12">
    <source>
        <dbReference type="ARBA" id="ARBA00023006"/>
    </source>
</evidence>
<dbReference type="GO" id="GO:0000139">
    <property type="term" value="C:Golgi membrane"/>
    <property type="evidence" value="ECO:0007669"/>
    <property type="project" value="UniProtKB-SubCell"/>
</dbReference>
<keyword evidence="22" id="KW-1185">Reference proteome</keyword>
<evidence type="ECO:0000256" key="8">
    <source>
        <dbReference type="ARBA" id="ARBA00022692"/>
    </source>
</evidence>
<keyword evidence="10" id="KW-0653">Protein transport</keyword>
<feature type="chain" id="PRO_5044845892" description="Autophagy-related protein 27" evidence="19">
    <location>
        <begin position="31"/>
        <end position="284"/>
    </location>
</feature>
<organism evidence="21 22">
    <name type="scientific">Sinanodonta woodiana</name>
    <name type="common">Chinese pond mussel</name>
    <name type="synonym">Anodonta woodiana</name>
    <dbReference type="NCBI Taxonomy" id="1069815"/>
    <lineage>
        <taxon>Eukaryota</taxon>
        <taxon>Metazoa</taxon>
        <taxon>Spiralia</taxon>
        <taxon>Lophotrochozoa</taxon>
        <taxon>Mollusca</taxon>
        <taxon>Bivalvia</taxon>
        <taxon>Autobranchia</taxon>
        <taxon>Heteroconchia</taxon>
        <taxon>Palaeoheterodonta</taxon>
        <taxon>Unionida</taxon>
        <taxon>Unionoidea</taxon>
        <taxon>Unionidae</taxon>
        <taxon>Unioninae</taxon>
        <taxon>Sinanodonta</taxon>
    </lineage>
</organism>
<dbReference type="GO" id="GO:0010008">
    <property type="term" value="C:endosome membrane"/>
    <property type="evidence" value="ECO:0007669"/>
    <property type="project" value="UniProtKB-SubCell"/>
</dbReference>
<evidence type="ECO:0000256" key="7">
    <source>
        <dbReference type="ARBA" id="ARBA00022448"/>
    </source>
</evidence>
<keyword evidence="13" id="KW-0333">Golgi apparatus</keyword>
<feature type="transmembrane region" description="Helical" evidence="18">
    <location>
        <begin position="217"/>
        <end position="239"/>
    </location>
</feature>
<comment type="caution">
    <text evidence="21">The sequence shown here is derived from an EMBL/GenBank/DDBJ whole genome shotgun (WGS) entry which is preliminary data.</text>
</comment>
<evidence type="ECO:0000256" key="18">
    <source>
        <dbReference type="SAM" id="Phobius"/>
    </source>
</evidence>
<evidence type="ECO:0000256" key="1">
    <source>
        <dbReference type="ARBA" id="ARBA00004304"/>
    </source>
</evidence>
<accession>A0ABD3W1Y3</accession>
<evidence type="ECO:0000256" key="15">
    <source>
        <dbReference type="ARBA" id="ARBA00023136"/>
    </source>
</evidence>
<keyword evidence="9 19" id="KW-0732">Signal</keyword>
<evidence type="ECO:0000256" key="19">
    <source>
        <dbReference type="SAM" id="SignalP"/>
    </source>
</evidence>
<dbReference type="GO" id="GO:0034045">
    <property type="term" value="C:phagophore assembly site membrane"/>
    <property type="evidence" value="ECO:0007669"/>
    <property type="project" value="UniProtKB-SubCell"/>
</dbReference>
<keyword evidence="14" id="KW-0496">Mitochondrion</keyword>
<dbReference type="PANTHER" id="PTHR15071">
    <property type="entry name" value="MANNOSE-6-PHOSPHATE RECEPTOR FAMILY MEMBER"/>
    <property type="match status" value="1"/>
</dbReference>
<evidence type="ECO:0000256" key="9">
    <source>
        <dbReference type="ARBA" id="ARBA00022729"/>
    </source>
</evidence>
<dbReference type="Pfam" id="PF09451">
    <property type="entry name" value="ATG27"/>
    <property type="match status" value="1"/>
</dbReference>
<evidence type="ECO:0000256" key="3">
    <source>
        <dbReference type="ARBA" id="ARBA00004394"/>
    </source>
</evidence>
<feature type="domain" description="MRH" evidence="20">
    <location>
        <begin position="32"/>
        <end position="200"/>
    </location>
</feature>
<evidence type="ECO:0000256" key="10">
    <source>
        <dbReference type="ARBA" id="ARBA00022927"/>
    </source>
</evidence>
<dbReference type="EMBL" id="JBJQND010000009">
    <property type="protein sequence ID" value="KAL3866873.1"/>
    <property type="molecule type" value="Genomic_DNA"/>
</dbReference>
<comment type="subcellular location">
    <subcellularLocation>
        <location evidence="2">Cytoplasmic vesicle membrane</location>
        <topology evidence="2">Single-pass type I membrane protein</topology>
    </subcellularLocation>
    <subcellularLocation>
        <location evidence="3">Golgi apparatus membrane</location>
    </subcellularLocation>
    <subcellularLocation>
        <location evidence="1">Mitochondrion membrane</location>
        <topology evidence="1">Single-pass membrane protein</topology>
    </subcellularLocation>
    <subcellularLocation>
        <location evidence="4">Preautophagosomal structure membrane</location>
        <topology evidence="4">Single-pass type I membrane protein</topology>
    </subcellularLocation>
</comment>
<evidence type="ECO:0000256" key="6">
    <source>
        <dbReference type="ARBA" id="ARBA00013776"/>
    </source>
</evidence>
<dbReference type="InterPro" id="IPR018939">
    <property type="entry name" value="Autophagy-rel_prot_27"/>
</dbReference>
<evidence type="ECO:0000256" key="14">
    <source>
        <dbReference type="ARBA" id="ARBA00023128"/>
    </source>
</evidence>